<accession>A0A5B9QPW3</accession>
<dbReference type="PANTHER" id="PTHR34773">
    <property type="entry name" value="FLAGELLAR SECRETION CHAPERONE FLIS"/>
    <property type="match status" value="1"/>
</dbReference>
<dbReference type="AlphaFoldDB" id="A0A5B9QPW3"/>
<keyword evidence="4" id="KW-1005">Bacterial flagellum biogenesis</keyword>
<reference evidence="7 8" key="1">
    <citation type="submission" date="2019-08" db="EMBL/GenBank/DDBJ databases">
        <title>Deep-cultivation of Planctomycetes and their phenomic and genomic characterization uncovers novel biology.</title>
        <authorList>
            <person name="Wiegand S."/>
            <person name="Jogler M."/>
            <person name="Boedeker C."/>
            <person name="Pinto D."/>
            <person name="Vollmers J."/>
            <person name="Rivas-Marin E."/>
            <person name="Kohn T."/>
            <person name="Peeters S.H."/>
            <person name="Heuer A."/>
            <person name="Rast P."/>
            <person name="Oberbeckmann S."/>
            <person name="Bunk B."/>
            <person name="Jeske O."/>
            <person name="Meyerdierks A."/>
            <person name="Storesund J.E."/>
            <person name="Kallscheuer N."/>
            <person name="Luecker S."/>
            <person name="Lage O.M."/>
            <person name="Pohl T."/>
            <person name="Merkel B.J."/>
            <person name="Hornburger P."/>
            <person name="Mueller R.-W."/>
            <person name="Bruemmer F."/>
            <person name="Labrenz M."/>
            <person name="Spormann A.M."/>
            <person name="Op den Camp H."/>
            <person name="Overmann J."/>
            <person name="Amann R."/>
            <person name="Jetten M.S.M."/>
            <person name="Mascher T."/>
            <person name="Medema M.H."/>
            <person name="Devos D.P."/>
            <person name="Kaster A.-K."/>
            <person name="Ovreas L."/>
            <person name="Rohde M."/>
            <person name="Galperin M.Y."/>
            <person name="Jogler C."/>
        </authorList>
    </citation>
    <scope>NUCLEOTIDE SEQUENCE [LARGE SCALE GENOMIC DNA]</scope>
    <source>
        <strain evidence="7 8">UC8</strain>
    </source>
</reference>
<dbReference type="GO" id="GO:0071973">
    <property type="term" value="P:bacterial-type flagellum-dependent cell motility"/>
    <property type="evidence" value="ECO:0007669"/>
    <property type="project" value="TreeGrafter"/>
</dbReference>
<dbReference type="Pfam" id="PF02561">
    <property type="entry name" value="FliS"/>
    <property type="match status" value="1"/>
</dbReference>
<proteinExistence type="inferred from homology"/>
<keyword evidence="3" id="KW-0963">Cytoplasm</keyword>
<dbReference type="InterPro" id="IPR036584">
    <property type="entry name" value="FliS_sf"/>
</dbReference>
<keyword evidence="8" id="KW-1185">Reference proteome</keyword>
<dbReference type="PANTHER" id="PTHR34773:SF1">
    <property type="entry name" value="FLAGELLAR SECRETION CHAPERONE FLIS"/>
    <property type="match status" value="1"/>
</dbReference>
<evidence type="ECO:0000256" key="1">
    <source>
        <dbReference type="ARBA" id="ARBA00004514"/>
    </source>
</evidence>
<keyword evidence="7" id="KW-0282">Flagellum</keyword>
<dbReference type="GO" id="GO:0044780">
    <property type="term" value="P:bacterial-type flagellum assembly"/>
    <property type="evidence" value="ECO:0007669"/>
    <property type="project" value="InterPro"/>
</dbReference>
<dbReference type="EMBL" id="CP042914">
    <property type="protein sequence ID" value="QEG39710.1"/>
    <property type="molecule type" value="Genomic_DNA"/>
</dbReference>
<evidence type="ECO:0000256" key="4">
    <source>
        <dbReference type="ARBA" id="ARBA00022795"/>
    </source>
</evidence>
<protein>
    <submittedName>
        <fullName evidence="7">Flagellar protein FliS</fullName>
    </submittedName>
</protein>
<comment type="subcellular location">
    <subcellularLocation>
        <location evidence="1">Cytoplasm</location>
        <location evidence="1">Cytosol</location>
    </subcellularLocation>
</comment>
<evidence type="ECO:0000313" key="7">
    <source>
        <dbReference type="EMBL" id="QEG39710.1"/>
    </source>
</evidence>
<dbReference type="InterPro" id="IPR003713">
    <property type="entry name" value="FliS"/>
</dbReference>
<dbReference type="OrthoDB" id="266666at2"/>
<keyword evidence="7" id="KW-0969">Cilium</keyword>
<evidence type="ECO:0000256" key="2">
    <source>
        <dbReference type="ARBA" id="ARBA00008787"/>
    </source>
</evidence>
<dbReference type="KEGG" id="rul:UC8_17080"/>
<evidence type="ECO:0000256" key="3">
    <source>
        <dbReference type="ARBA" id="ARBA00022490"/>
    </source>
</evidence>
<feature type="region of interest" description="Disordered" evidence="6">
    <location>
        <begin position="160"/>
        <end position="179"/>
    </location>
</feature>
<dbReference type="SUPFAM" id="SSF101116">
    <property type="entry name" value="Flagellar export chaperone FliS"/>
    <property type="match status" value="1"/>
</dbReference>
<keyword evidence="5" id="KW-0143">Chaperone</keyword>
<comment type="similarity">
    <text evidence="2">Belongs to the FliS family.</text>
</comment>
<sequence length="179" mass="18824">MTSAHNSEQYLAQSVLNASPARLRLMLIERGLQLASSLAAMPPESLDPVAFSDQTLRLRDILGELLSGVAVGETEVAKQVSDLYVFLLQHLTAAEQQHDPVSWREIATVLEIERETWQLACAQTSAPAAAAAATADPAGNAAAPAAKVPLAKIPLVKVPAPHADMGSASPRSSSLNLEA</sequence>
<gene>
    <name evidence="7" type="ORF">UC8_17080</name>
</gene>
<evidence type="ECO:0000313" key="8">
    <source>
        <dbReference type="Proteomes" id="UP000325286"/>
    </source>
</evidence>
<dbReference type="Proteomes" id="UP000325286">
    <property type="component" value="Chromosome"/>
</dbReference>
<name>A0A5B9QPW3_9BACT</name>
<organism evidence="7 8">
    <name type="scientific">Roseimaritima ulvae</name>
    <dbReference type="NCBI Taxonomy" id="980254"/>
    <lineage>
        <taxon>Bacteria</taxon>
        <taxon>Pseudomonadati</taxon>
        <taxon>Planctomycetota</taxon>
        <taxon>Planctomycetia</taxon>
        <taxon>Pirellulales</taxon>
        <taxon>Pirellulaceae</taxon>
        <taxon>Roseimaritima</taxon>
    </lineage>
</organism>
<evidence type="ECO:0000256" key="6">
    <source>
        <dbReference type="SAM" id="MobiDB-lite"/>
    </source>
</evidence>
<dbReference type="GO" id="GO:0005829">
    <property type="term" value="C:cytosol"/>
    <property type="evidence" value="ECO:0007669"/>
    <property type="project" value="UniProtKB-SubCell"/>
</dbReference>
<dbReference type="RefSeq" id="WP_068142077.1">
    <property type="nucleotide sequence ID" value="NZ_CP042914.1"/>
</dbReference>
<dbReference type="Gene3D" id="1.20.120.340">
    <property type="entry name" value="Flagellar protein FliS"/>
    <property type="match status" value="1"/>
</dbReference>
<keyword evidence="7" id="KW-0966">Cell projection</keyword>
<evidence type="ECO:0000256" key="5">
    <source>
        <dbReference type="ARBA" id="ARBA00023186"/>
    </source>
</evidence>
<feature type="compositionally biased region" description="Polar residues" evidence="6">
    <location>
        <begin position="169"/>
        <end position="179"/>
    </location>
</feature>